<keyword evidence="4" id="KW-1185">Reference proteome</keyword>
<evidence type="ECO:0000313" key="4">
    <source>
        <dbReference type="Proteomes" id="UP001232156"/>
    </source>
</evidence>
<evidence type="ECO:0000313" key="3">
    <source>
        <dbReference type="EMBL" id="MDR4126139.1"/>
    </source>
</evidence>
<dbReference type="RefSeq" id="WP_347287092.1">
    <property type="nucleotide sequence ID" value="NZ_JAUZQE010000018.1"/>
</dbReference>
<dbReference type="EMBL" id="JAUZQE010000018">
    <property type="protein sequence ID" value="MDR4126139.1"/>
    <property type="molecule type" value="Genomic_DNA"/>
</dbReference>
<keyword evidence="1" id="KW-0732">Signal</keyword>
<name>A0ABU1D6R9_9BURK</name>
<feature type="domain" description="Fe/B12 periplasmic-binding" evidence="2">
    <location>
        <begin position="66"/>
        <end position="316"/>
    </location>
</feature>
<dbReference type="PROSITE" id="PS50983">
    <property type="entry name" value="FE_B12_PBP"/>
    <property type="match status" value="1"/>
</dbReference>
<dbReference type="InterPro" id="IPR051030">
    <property type="entry name" value="Vitamin_B12-ABC_binding"/>
</dbReference>
<dbReference type="Gene3D" id="3.40.50.1980">
    <property type="entry name" value="Nitrogenase molybdenum iron protein domain"/>
    <property type="match status" value="2"/>
</dbReference>
<evidence type="ECO:0000256" key="1">
    <source>
        <dbReference type="SAM" id="SignalP"/>
    </source>
</evidence>
<comment type="caution">
    <text evidence="3">The sequence shown here is derived from an EMBL/GenBank/DDBJ whole genome shotgun (WGS) entry which is preliminary data.</text>
</comment>
<dbReference type="PANTHER" id="PTHR42860:SF1">
    <property type="entry name" value="VITAMIN B12-BINDING PROTEIN"/>
    <property type="match status" value="1"/>
</dbReference>
<sequence>MSALPAPRITEQRPRRWGAWLQRPAVRLAAATAVAAMAAVALPPAAIAATGDAAPPLQPGTRQALRIVTLAPHATELVYAAGGGDFLVGTVSSSDFPDAARALPRVGDGILLNQERLILLEPTHILAWRRFGAAVPAEALADTLGAHMVYLAPHTLRDIPAAIRRLGTFLGTQTRAGPAAGTLERRIEALERRYSERAPVTVFIEAGHLPLYTIGNDPLLNDALRICGAVNIYGQSAIAAPRVPVESVLVHDPQLLVAPAHEAHAALQIRHRWAKYGLQAAQRGHVHIADPDALFRPGPRLVDATEALCAAIDAARTDR</sequence>
<dbReference type="InterPro" id="IPR002491">
    <property type="entry name" value="ABC_transptr_periplasmic_BD"/>
</dbReference>
<dbReference type="SUPFAM" id="SSF53807">
    <property type="entry name" value="Helical backbone' metal receptor"/>
    <property type="match status" value="1"/>
</dbReference>
<dbReference type="Pfam" id="PF01497">
    <property type="entry name" value="Peripla_BP_2"/>
    <property type="match status" value="1"/>
</dbReference>
<reference evidence="3 4" key="1">
    <citation type="submission" date="2023-08" db="EMBL/GenBank/DDBJ databases">
        <title>Alcaligenaceae gen. nov., a novel taxon isolated from the sludge of Yixing Pesticide Factory.</title>
        <authorList>
            <person name="Ruan L."/>
        </authorList>
    </citation>
    <scope>NUCLEOTIDE SEQUENCE [LARGE SCALE GENOMIC DNA]</scope>
    <source>
        <strain evidence="3 4">LG-2</strain>
    </source>
</reference>
<proteinExistence type="predicted"/>
<evidence type="ECO:0000259" key="2">
    <source>
        <dbReference type="PROSITE" id="PS50983"/>
    </source>
</evidence>
<organism evidence="3 4">
    <name type="scientific">Yanghanlia caeni</name>
    <dbReference type="NCBI Taxonomy" id="3064283"/>
    <lineage>
        <taxon>Bacteria</taxon>
        <taxon>Pseudomonadati</taxon>
        <taxon>Pseudomonadota</taxon>
        <taxon>Betaproteobacteria</taxon>
        <taxon>Burkholderiales</taxon>
        <taxon>Alcaligenaceae</taxon>
        <taxon>Yanghanlia</taxon>
    </lineage>
</organism>
<dbReference type="PANTHER" id="PTHR42860">
    <property type="entry name" value="VITAMIN B12-BINDING PROTEIN"/>
    <property type="match status" value="1"/>
</dbReference>
<dbReference type="Proteomes" id="UP001232156">
    <property type="component" value="Unassembled WGS sequence"/>
</dbReference>
<gene>
    <name evidence="3" type="ORF">Q8947_09105</name>
</gene>
<protein>
    <submittedName>
        <fullName evidence="3">ABC transporter substrate-binding protein</fullName>
    </submittedName>
</protein>
<accession>A0ABU1D6R9</accession>
<feature type="signal peptide" evidence="1">
    <location>
        <begin position="1"/>
        <end position="48"/>
    </location>
</feature>
<feature type="chain" id="PRO_5047021846" evidence="1">
    <location>
        <begin position="49"/>
        <end position="319"/>
    </location>
</feature>